<protein>
    <submittedName>
        <fullName evidence="1">Uncharacterized protein</fullName>
    </submittedName>
</protein>
<dbReference type="AlphaFoldDB" id="A0A2P2KBZ7"/>
<reference evidence="1" key="1">
    <citation type="submission" date="2018-02" db="EMBL/GenBank/DDBJ databases">
        <title>Rhizophora mucronata_Transcriptome.</title>
        <authorList>
            <person name="Meera S.P."/>
            <person name="Sreeshan A."/>
            <person name="Augustine A."/>
        </authorList>
    </citation>
    <scope>NUCLEOTIDE SEQUENCE</scope>
    <source>
        <tissue evidence="1">Leaf</tissue>
    </source>
</reference>
<name>A0A2P2KBZ7_RHIMU</name>
<evidence type="ECO:0000313" key="1">
    <source>
        <dbReference type="EMBL" id="MBX03258.1"/>
    </source>
</evidence>
<sequence>MSIWLCELCANLQCPCVSPVLSQIWSLFPKGLGFWTSLSICPSVQHGPAGGCIVIRIVF</sequence>
<proteinExistence type="predicted"/>
<organism evidence="1">
    <name type="scientific">Rhizophora mucronata</name>
    <name type="common">Asiatic mangrove</name>
    <dbReference type="NCBI Taxonomy" id="61149"/>
    <lineage>
        <taxon>Eukaryota</taxon>
        <taxon>Viridiplantae</taxon>
        <taxon>Streptophyta</taxon>
        <taxon>Embryophyta</taxon>
        <taxon>Tracheophyta</taxon>
        <taxon>Spermatophyta</taxon>
        <taxon>Magnoliopsida</taxon>
        <taxon>eudicotyledons</taxon>
        <taxon>Gunneridae</taxon>
        <taxon>Pentapetalae</taxon>
        <taxon>rosids</taxon>
        <taxon>fabids</taxon>
        <taxon>Malpighiales</taxon>
        <taxon>Rhizophoraceae</taxon>
        <taxon>Rhizophora</taxon>
    </lineage>
</organism>
<accession>A0A2P2KBZ7</accession>
<dbReference type="EMBL" id="GGEC01022775">
    <property type="protein sequence ID" value="MBX03259.1"/>
    <property type="molecule type" value="Transcribed_RNA"/>
</dbReference>
<dbReference type="EMBL" id="GGEC01022774">
    <property type="protein sequence ID" value="MBX03258.1"/>
    <property type="molecule type" value="Transcribed_RNA"/>
</dbReference>